<keyword evidence="3" id="KW-1185">Reference proteome</keyword>
<organism evidence="2 3">
    <name type="scientific">Lyophyllum shimeji</name>
    <name type="common">Hon-shimeji</name>
    <name type="synonym">Tricholoma shimeji</name>
    <dbReference type="NCBI Taxonomy" id="47721"/>
    <lineage>
        <taxon>Eukaryota</taxon>
        <taxon>Fungi</taxon>
        <taxon>Dikarya</taxon>
        <taxon>Basidiomycota</taxon>
        <taxon>Agaricomycotina</taxon>
        <taxon>Agaricomycetes</taxon>
        <taxon>Agaricomycetidae</taxon>
        <taxon>Agaricales</taxon>
        <taxon>Tricholomatineae</taxon>
        <taxon>Lyophyllaceae</taxon>
        <taxon>Lyophyllum</taxon>
    </lineage>
</organism>
<proteinExistence type="predicted"/>
<dbReference type="AlphaFoldDB" id="A0A9P3PJ03"/>
<sequence length="246" mass="27911">MADAAYSVLCQHNDMYKVATVRTERRRPRTTLMDCILRTPLKSARQSRHNPDTPPSVLPEKKRKTHSASSSLNENVPFEPFGTKLKRRDGPGGSRRSSIVRRVNSEPSSLMQEKNDVLCAASASYEEGGSSPYRPTKRPRVSSLQADVDTGLPMRENDRGEDVGCELHRVHLDEPRFTAGDYDGSKNSQGRCGCRQLIIRMRQSLELERKARRSAEESHLVELQKRLALERLVETLQDRLRASKRD</sequence>
<comment type="caution">
    <text evidence="2">The sequence shown here is derived from an EMBL/GenBank/DDBJ whole genome shotgun (WGS) entry which is preliminary data.</text>
</comment>
<dbReference type="OrthoDB" id="3062382at2759"/>
<dbReference type="Proteomes" id="UP001063166">
    <property type="component" value="Unassembled WGS sequence"/>
</dbReference>
<evidence type="ECO:0000313" key="2">
    <source>
        <dbReference type="EMBL" id="GLB36286.1"/>
    </source>
</evidence>
<dbReference type="EMBL" id="BRPK01000003">
    <property type="protein sequence ID" value="GLB36286.1"/>
    <property type="molecule type" value="Genomic_DNA"/>
</dbReference>
<accession>A0A9P3PJ03</accession>
<protein>
    <submittedName>
        <fullName evidence="2">Uncharacterized protein</fullName>
    </submittedName>
</protein>
<feature type="region of interest" description="Disordered" evidence="1">
    <location>
        <begin position="38"/>
        <end position="112"/>
    </location>
</feature>
<evidence type="ECO:0000313" key="3">
    <source>
        <dbReference type="Proteomes" id="UP001063166"/>
    </source>
</evidence>
<name>A0A9P3PJ03_LYOSH</name>
<gene>
    <name evidence="2" type="ORF">LshimejAT787_0305740</name>
</gene>
<reference evidence="2" key="1">
    <citation type="submission" date="2022-07" db="EMBL/GenBank/DDBJ databases">
        <title>The genome of Lyophyllum shimeji provides insight into the initial evolution of ectomycorrhizal fungal genome.</title>
        <authorList>
            <person name="Kobayashi Y."/>
            <person name="Shibata T."/>
            <person name="Hirakawa H."/>
            <person name="Shigenobu S."/>
            <person name="Nishiyama T."/>
            <person name="Yamada A."/>
            <person name="Hasebe M."/>
            <person name="Kawaguchi M."/>
        </authorList>
    </citation>
    <scope>NUCLEOTIDE SEQUENCE</scope>
    <source>
        <strain evidence="2">AT787</strain>
    </source>
</reference>
<evidence type="ECO:0000256" key="1">
    <source>
        <dbReference type="SAM" id="MobiDB-lite"/>
    </source>
</evidence>